<feature type="compositionally biased region" description="Polar residues" evidence="1">
    <location>
        <begin position="685"/>
        <end position="698"/>
    </location>
</feature>
<dbReference type="Gramene" id="ONK82058">
    <property type="protein sequence ID" value="ONK82058"/>
    <property type="gene ID" value="A4U43_C01F35690"/>
</dbReference>
<dbReference type="AlphaFoldDB" id="A0A5P1FUZ0"/>
<dbReference type="OMA" id="ETCAFMR"/>
<feature type="compositionally biased region" description="Polar residues" evidence="1">
    <location>
        <begin position="515"/>
        <end position="598"/>
    </location>
</feature>
<accession>A0A5P1FUZ0</accession>
<evidence type="ECO:0000313" key="2">
    <source>
        <dbReference type="EMBL" id="ONK82058.1"/>
    </source>
</evidence>
<protein>
    <submittedName>
        <fullName evidence="2">Uncharacterized protein</fullName>
    </submittedName>
</protein>
<gene>
    <name evidence="2" type="ORF">A4U43_C01F35690</name>
</gene>
<organism evidence="2 3">
    <name type="scientific">Asparagus officinalis</name>
    <name type="common">Garden asparagus</name>
    <dbReference type="NCBI Taxonomy" id="4686"/>
    <lineage>
        <taxon>Eukaryota</taxon>
        <taxon>Viridiplantae</taxon>
        <taxon>Streptophyta</taxon>
        <taxon>Embryophyta</taxon>
        <taxon>Tracheophyta</taxon>
        <taxon>Spermatophyta</taxon>
        <taxon>Magnoliopsida</taxon>
        <taxon>Liliopsida</taxon>
        <taxon>Asparagales</taxon>
        <taxon>Asparagaceae</taxon>
        <taxon>Asparagoideae</taxon>
        <taxon>Asparagus</taxon>
    </lineage>
</organism>
<feature type="compositionally biased region" description="Polar residues" evidence="1">
    <location>
        <begin position="430"/>
        <end position="449"/>
    </location>
</feature>
<keyword evidence="3" id="KW-1185">Reference proteome</keyword>
<feature type="compositionally biased region" description="Basic and acidic residues" evidence="1">
    <location>
        <begin position="7"/>
        <end position="18"/>
    </location>
</feature>
<feature type="compositionally biased region" description="Basic and acidic residues" evidence="1">
    <location>
        <begin position="504"/>
        <end position="514"/>
    </location>
</feature>
<feature type="compositionally biased region" description="Polar residues" evidence="1">
    <location>
        <begin position="630"/>
        <end position="647"/>
    </location>
</feature>
<evidence type="ECO:0000256" key="1">
    <source>
        <dbReference type="SAM" id="MobiDB-lite"/>
    </source>
</evidence>
<feature type="region of interest" description="Disordered" evidence="1">
    <location>
        <begin position="720"/>
        <end position="745"/>
    </location>
</feature>
<feature type="compositionally biased region" description="Basic and acidic residues" evidence="1">
    <location>
        <begin position="670"/>
        <end position="683"/>
    </location>
</feature>
<dbReference type="Proteomes" id="UP000243459">
    <property type="component" value="Chromosome 1"/>
</dbReference>
<feature type="compositionally biased region" description="Basic and acidic residues" evidence="1">
    <location>
        <begin position="35"/>
        <end position="53"/>
    </location>
</feature>
<feature type="region of interest" description="Disordered" evidence="1">
    <location>
        <begin position="332"/>
        <end position="366"/>
    </location>
</feature>
<reference evidence="3" key="1">
    <citation type="journal article" date="2017" name="Nat. Commun.">
        <title>The asparagus genome sheds light on the origin and evolution of a young Y chromosome.</title>
        <authorList>
            <person name="Harkess A."/>
            <person name="Zhou J."/>
            <person name="Xu C."/>
            <person name="Bowers J.E."/>
            <person name="Van der Hulst R."/>
            <person name="Ayyampalayam S."/>
            <person name="Mercati F."/>
            <person name="Riccardi P."/>
            <person name="McKain M.R."/>
            <person name="Kakrana A."/>
            <person name="Tang H."/>
            <person name="Ray J."/>
            <person name="Groenendijk J."/>
            <person name="Arikit S."/>
            <person name="Mathioni S.M."/>
            <person name="Nakano M."/>
            <person name="Shan H."/>
            <person name="Telgmann-Rauber A."/>
            <person name="Kanno A."/>
            <person name="Yue Z."/>
            <person name="Chen H."/>
            <person name="Li W."/>
            <person name="Chen Y."/>
            <person name="Xu X."/>
            <person name="Zhang Y."/>
            <person name="Luo S."/>
            <person name="Chen H."/>
            <person name="Gao J."/>
            <person name="Mao Z."/>
            <person name="Pires J.C."/>
            <person name="Luo M."/>
            <person name="Kudrna D."/>
            <person name="Wing R.A."/>
            <person name="Meyers B.C."/>
            <person name="Yi K."/>
            <person name="Kong H."/>
            <person name="Lavrijsen P."/>
            <person name="Sunseri F."/>
            <person name="Falavigna A."/>
            <person name="Ye Y."/>
            <person name="Leebens-Mack J.H."/>
            <person name="Chen G."/>
        </authorList>
    </citation>
    <scope>NUCLEOTIDE SEQUENCE [LARGE SCALE GENOMIC DNA]</scope>
    <source>
        <strain evidence="3">cv. DH0086</strain>
    </source>
</reference>
<feature type="region of interest" description="Disordered" evidence="1">
    <location>
        <begin position="630"/>
        <end position="698"/>
    </location>
</feature>
<feature type="region of interest" description="Disordered" evidence="1">
    <location>
        <begin position="1"/>
        <end position="87"/>
    </location>
</feature>
<feature type="region of interest" description="Disordered" evidence="1">
    <location>
        <begin position="162"/>
        <end position="183"/>
    </location>
</feature>
<sequence length="745" mass="83794">MNSSASAERKALRPESDHGPNTSPLKAKSLLASYENRRTEREKSRRRRSGDGRRGRRISGRSRSPAGDENLPQGRGPHHLLRRHREDVLVPRSRLRRRDRPLERPSGRSFAYMDLEPTSDITLAKLFSTYNGCTWKGGKLKLEKAKEHYLDRLKREWAEDAKLKAETPTDSDTDKDAGNSKPDRFEMENMQLRIFFPKLRKVKSLPFKGTGKHKYSFQRIEVPALPIHFCDCEEHNESSRTASKKYLSALNSGVHYEKELDIMNSVMNKLLKKESNEPNTEEETVLSAPENLSRTSIDDIHEEESEEESEVDDDELVTNIWRGRSGKRKVTLNQESSVSKHQSFKNESNHNKANTLKRKKGGPVDASEVTANKKAHLESPVKIIENEFSAILPRKKSSDVDIVENEFSAILPRKKTADVEIIENEFSAILSQKKTSEVQSQESNTSTEPSLDKDLTEPSEIVTQSTKGQSWLQKSSWKNLVAGNGNSSFNIHHTQEPEIPVEPQTDKGQKERSKLGTQSTSQKEQSKLATQSTSQKEQSKLAAQSTKGQTGKSPFGINDSQETEISAEPQTEISAEPQTGNGQNEQSKLATQSARGQSWLQKNSWKDLVGGTTDSSFSITNVLPGISSLIQKQPKNSDSAIDTSIEVNENKSEKRSKLLPAVDEMVGNGDKQEANAGQEEHKGPQQGSEQKSRSTVSDVCTFMRSDESLRQWAEAKTALSRYLNKKKKKKKKDEDESPKRGRKMR</sequence>
<feature type="compositionally biased region" description="Acidic residues" evidence="1">
    <location>
        <begin position="300"/>
        <end position="314"/>
    </location>
</feature>
<dbReference type="PANTHER" id="PTHR23099">
    <property type="entry name" value="TRANSCRIPTIONAL REGULATOR"/>
    <property type="match status" value="1"/>
</dbReference>
<proteinExistence type="predicted"/>
<feature type="compositionally biased region" description="Polar residues" evidence="1">
    <location>
        <begin position="461"/>
        <end position="492"/>
    </location>
</feature>
<dbReference type="EMBL" id="CM007381">
    <property type="protein sequence ID" value="ONK82058.1"/>
    <property type="molecule type" value="Genomic_DNA"/>
</dbReference>
<feature type="compositionally biased region" description="Polar residues" evidence="1">
    <location>
        <begin position="332"/>
        <end position="341"/>
    </location>
</feature>
<name>A0A5P1FUZ0_ASPOF</name>
<dbReference type="PANTHER" id="PTHR23099:SF0">
    <property type="entry name" value="GERM CELL NUCLEAR ACIDIC PROTEIN"/>
    <property type="match status" value="1"/>
</dbReference>
<dbReference type="GO" id="GO:0005634">
    <property type="term" value="C:nucleus"/>
    <property type="evidence" value="ECO:0007669"/>
    <property type="project" value="TreeGrafter"/>
</dbReference>
<evidence type="ECO:0000313" key="3">
    <source>
        <dbReference type="Proteomes" id="UP000243459"/>
    </source>
</evidence>
<feature type="region of interest" description="Disordered" evidence="1">
    <location>
        <begin position="274"/>
        <end position="314"/>
    </location>
</feature>
<feature type="region of interest" description="Disordered" evidence="1">
    <location>
        <begin position="430"/>
        <end position="598"/>
    </location>
</feature>